<comment type="caution">
    <text evidence="1">The sequence shown here is derived from an EMBL/GenBank/DDBJ whole genome shotgun (WGS) entry which is preliminary data.</text>
</comment>
<evidence type="ECO:0000313" key="1">
    <source>
        <dbReference type="EMBL" id="MDR4308149.1"/>
    </source>
</evidence>
<evidence type="ECO:0000313" key="2">
    <source>
        <dbReference type="Proteomes" id="UP001181622"/>
    </source>
</evidence>
<sequence>MPFVTSATDGVSQALSYPFESRDDAIVQAIKLVEAGKESVSVTDVESGDVLAGEDLLAAVEELATRDGGSSAASP</sequence>
<dbReference type="RefSeq" id="WP_309393648.1">
    <property type="nucleotide sequence ID" value="NZ_JADBEO010000041.1"/>
</dbReference>
<organism evidence="1 2">
    <name type="scientific">Chelatococcus sambhunathii</name>
    <dbReference type="NCBI Taxonomy" id="363953"/>
    <lineage>
        <taxon>Bacteria</taxon>
        <taxon>Pseudomonadati</taxon>
        <taxon>Pseudomonadota</taxon>
        <taxon>Alphaproteobacteria</taxon>
        <taxon>Hyphomicrobiales</taxon>
        <taxon>Chelatococcaceae</taxon>
        <taxon>Chelatococcus</taxon>
    </lineage>
</organism>
<reference evidence="1" key="1">
    <citation type="submission" date="2020-10" db="EMBL/GenBank/DDBJ databases">
        <authorList>
            <person name="Abbas A."/>
            <person name="Razzaq R."/>
            <person name="Waqas M."/>
            <person name="Abbas N."/>
            <person name="Nielsen T.K."/>
            <person name="Hansen L.H."/>
            <person name="Hussain S."/>
            <person name="Shahid M."/>
        </authorList>
    </citation>
    <scope>NUCLEOTIDE SEQUENCE</scope>
    <source>
        <strain evidence="1">S14</strain>
    </source>
</reference>
<dbReference type="Proteomes" id="UP001181622">
    <property type="component" value="Unassembled WGS sequence"/>
</dbReference>
<proteinExistence type="predicted"/>
<accession>A0ABU1DJJ5</accession>
<name>A0ABU1DJJ5_9HYPH</name>
<gene>
    <name evidence="1" type="ORF">IHQ68_16135</name>
</gene>
<protein>
    <submittedName>
        <fullName evidence="1">Uncharacterized protein</fullName>
    </submittedName>
</protein>
<keyword evidence="2" id="KW-1185">Reference proteome</keyword>
<dbReference type="EMBL" id="JADBEO010000041">
    <property type="protein sequence ID" value="MDR4308149.1"/>
    <property type="molecule type" value="Genomic_DNA"/>
</dbReference>